<sequence>MENYRDVDVHSTETDSSDASSEFDEYNSSENSDDEDGNYIVSAADQSSDDEDVAHNDDDEDAFEVGVSTNQATTCDKFLRIDSMNAEEISALEFMRAIVKDGDVSTTLNYLNVQSSTDPMLYAEYAVNGEGRLKTLFWAYGITSKKNGVYGDIMDDIMKLHQNYCDDEDPVDETENEKERPESTDEDVAVDSVSISDSFIHKKKRTKKKSGFDDGSSSRQEKYSRYLNVKLVKVLTLQQPGLAGKRNVNKFECY</sequence>
<evidence type="ECO:0000256" key="1">
    <source>
        <dbReference type="SAM" id="MobiDB-lite"/>
    </source>
</evidence>
<keyword evidence="3" id="KW-1185">Reference proteome</keyword>
<evidence type="ECO:0000313" key="2">
    <source>
        <dbReference type="EMBL" id="GAU25497.1"/>
    </source>
</evidence>
<feature type="compositionally biased region" description="Basic and acidic residues" evidence="1">
    <location>
        <begin position="1"/>
        <end position="13"/>
    </location>
</feature>
<dbReference type="Proteomes" id="UP000242715">
    <property type="component" value="Unassembled WGS sequence"/>
</dbReference>
<feature type="compositionally biased region" description="Acidic residues" evidence="1">
    <location>
        <begin position="47"/>
        <end position="57"/>
    </location>
</feature>
<feature type="compositionally biased region" description="Acidic residues" evidence="1">
    <location>
        <begin position="166"/>
        <end position="176"/>
    </location>
</feature>
<feature type="region of interest" description="Disordered" evidence="1">
    <location>
        <begin position="1"/>
        <end position="57"/>
    </location>
</feature>
<dbReference type="EMBL" id="DF973312">
    <property type="protein sequence ID" value="GAU25497.1"/>
    <property type="molecule type" value="Genomic_DNA"/>
</dbReference>
<protein>
    <submittedName>
        <fullName evidence="2">Uncharacterized protein</fullName>
    </submittedName>
</protein>
<feature type="compositionally biased region" description="Acidic residues" evidence="1">
    <location>
        <begin position="21"/>
        <end position="37"/>
    </location>
</feature>
<reference evidence="3" key="1">
    <citation type="journal article" date="2017" name="Front. Plant Sci.">
        <title>Climate Clever Clovers: New Paradigm to Reduce the Environmental Footprint of Ruminants by Breeding Low Methanogenic Forages Utilizing Haplotype Variation.</title>
        <authorList>
            <person name="Kaur P."/>
            <person name="Appels R."/>
            <person name="Bayer P.E."/>
            <person name="Keeble-Gagnere G."/>
            <person name="Wang J."/>
            <person name="Hirakawa H."/>
            <person name="Shirasawa K."/>
            <person name="Vercoe P."/>
            <person name="Stefanova K."/>
            <person name="Durmic Z."/>
            <person name="Nichols P."/>
            <person name="Revell C."/>
            <person name="Isobe S.N."/>
            <person name="Edwards D."/>
            <person name="Erskine W."/>
        </authorList>
    </citation>
    <scope>NUCLEOTIDE SEQUENCE [LARGE SCALE GENOMIC DNA]</scope>
    <source>
        <strain evidence="3">cv. Daliak</strain>
    </source>
</reference>
<evidence type="ECO:0000313" key="3">
    <source>
        <dbReference type="Proteomes" id="UP000242715"/>
    </source>
</evidence>
<dbReference type="AlphaFoldDB" id="A0A2Z6N8K9"/>
<organism evidence="2 3">
    <name type="scientific">Trifolium subterraneum</name>
    <name type="common">Subterranean clover</name>
    <dbReference type="NCBI Taxonomy" id="3900"/>
    <lineage>
        <taxon>Eukaryota</taxon>
        <taxon>Viridiplantae</taxon>
        <taxon>Streptophyta</taxon>
        <taxon>Embryophyta</taxon>
        <taxon>Tracheophyta</taxon>
        <taxon>Spermatophyta</taxon>
        <taxon>Magnoliopsida</taxon>
        <taxon>eudicotyledons</taxon>
        <taxon>Gunneridae</taxon>
        <taxon>Pentapetalae</taxon>
        <taxon>rosids</taxon>
        <taxon>fabids</taxon>
        <taxon>Fabales</taxon>
        <taxon>Fabaceae</taxon>
        <taxon>Papilionoideae</taxon>
        <taxon>50 kb inversion clade</taxon>
        <taxon>NPAAA clade</taxon>
        <taxon>Hologalegina</taxon>
        <taxon>IRL clade</taxon>
        <taxon>Trifolieae</taxon>
        <taxon>Trifolium</taxon>
    </lineage>
</organism>
<feature type="region of interest" description="Disordered" evidence="1">
    <location>
        <begin position="166"/>
        <end position="189"/>
    </location>
</feature>
<gene>
    <name evidence="2" type="ORF">TSUD_218690</name>
</gene>
<accession>A0A2Z6N8K9</accession>
<name>A0A2Z6N8K9_TRISU</name>
<proteinExistence type="predicted"/>